<dbReference type="PANTHER" id="PTHR24240">
    <property type="entry name" value="OPSIN"/>
    <property type="match status" value="1"/>
</dbReference>
<accession>A0AAU9WLT5</accession>
<proteinExistence type="predicted"/>
<evidence type="ECO:0000256" key="4">
    <source>
        <dbReference type="ARBA" id="ARBA00023040"/>
    </source>
</evidence>
<evidence type="ECO:0000313" key="11">
    <source>
        <dbReference type="Proteomes" id="UP001159428"/>
    </source>
</evidence>
<evidence type="ECO:0000256" key="2">
    <source>
        <dbReference type="ARBA" id="ARBA00022692"/>
    </source>
</evidence>
<reference evidence="10 11" key="1">
    <citation type="submission" date="2022-05" db="EMBL/GenBank/DDBJ databases">
        <authorList>
            <consortium name="Genoscope - CEA"/>
            <person name="William W."/>
        </authorList>
    </citation>
    <scope>NUCLEOTIDE SEQUENCE [LARGE SCALE GENOMIC DNA]</scope>
</reference>
<evidence type="ECO:0000256" key="5">
    <source>
        <dbReference type="ARBA" id="ARBA00023136"/>
    </source>
</evidence>
<keyword evidence="11" id="KW-1185">Reference proteome</keyword>
<evidence type="ECO:0000256" key="8">
    <source>
        <dbReference type="SAM" id="Phobius"/>
    </source>
</evidence>
<sequence>MTKRLKKTTLSHKIEKMSNLELPSRSLAVVIIEASICVALNITSLIGNSLVCIAAYRNLKLRSTTNLYIVALAVSDLLVATIEIPLASSTLIVGKWDFGNALCQIQGFVAEFAYYVTPATLSLTAFNRYVKIVKTNYYNKIFSPRRSKIWLSCLWLFLALYLLIVRVTNWITINFVQSFALCAFSYPSDESQIVHYCLTVGLFFVVPLCIGTFSYYKIFLKINEHQQNVFSSLQNRNNNDALKNSVREINLTRMLFIVAVGFLCSWIPMWAIVLWFRFSPETCPRIAALVKIFIFFLSASVNPIIYTFTNGVFRKEFRKLLCCYRERVRMVPIGN</sequence>
<dbReference type="GO" id="GO:0004930">
    <property type="term" value="F:G protein-coupled receptor activity"/>
    <property type="evidence" value="ECO:0007669"/>
    <property type="project" value="UniProtKB-KW"/>
</dbReference>
<evidence type="ECO:0000256" key="7">
    <source>
        <dbReference type="ARBA" id="ARBA00023224"/>
    </source>
</evidence>
<dbReference type="AlphaFoldDB" id="A0AAU9WLT5"/>
<dbReference type="Pfam" id="PF00001">
    <property type="entry name" value="7tm_1"/>
    <property type="match status" value="1"/>
</dbReference>
<evidence type="ECO:0000259" key="9">
    <source>
        <dbReference type="PROSITE" id="PS50262"/>
    </source>
</evidence>
<organism evidence="10 11">
    <name type="scientific">Pocillopora meandrina</name>
    <dbReference type="NCBI Taxonomy" id="46732"/>
    <lineage>
        <taxon>Eukaryota</taxon>
        <taxon>Metazoa</taxon>
        <taxon>Cnidaria</taxon>
        <taxon>Anthozoa</taxon>
        <taxon>Hexacorallia</taxon>
        <taxon>Scleractinia</taxon>
        <taxon>Astrocoeniina</taxon>
        <taxon>Pocilloporidae</taxon>
        <taxon>Pocillopora</taxon>
    </lineage>
</organism>
<evidence type="ECO:0000256" key="6">
    <source>
        <dbReference type="ARBA" id="ARBA00023170"/>
    </source>
</evidence>
<feature type="transmembrane region" description="Helical" evidence="8">
    <location>
        <begin position="193"/>
        <end position="216"/>
    </location>
</feature>
<evidence type="ECO:0000313" key="10">
    <source>
        <dbReference type="EMBL" id="CAH3118296.1"/>
    </source>
</evidence>
<keyword evidence="4" id="KW-0297">G-protein coupled receptor</keyword>
<comment type="caution">
    <text evidence="10">The sequence shown here is derived from an EMBL/GenBank/DDBJ whole genome shotgun (WGS) entry which is preliminary data.</text>
</comment>
<dbReference type="InterPro" id="IPR050125">
    <property type="entry name" value="GPCR_opsins"/>
</dbReference>
<dbReference type="InterPro" id="IPR000276">
    <property type="entry name" value="GPCR_Rhodpsn"/>
</dbReference>
<evidence type="ECO:0000256" key="3">
    <source>
        <dbReference type="ARBA" id="ARBA00022989"/>
    </source>
</evidence>
<protein>
    <recommendedName>
        <fullName evidence="9">G-protein coupled receptors family 1 profile domain-containing protein</fullName>
    </recommendedName>
</protein>
<name>A0AAU9WLT5_9CNID</name>
<comment type="subcellular location">
    <subcellularLocation>
        <location evidence="1">Membrane</location>
        <topology evidence="1">Multi-pass membrane protein</topology>
    </subcellularLocation>
</comment>
<dbReference type="PRINTS" id="PR00237">
    <property type="entry name" value="GPCRRHODOPSN"/>
</dbReference>
<dbReference type="SUPFAM" id="SSF81321">
    <property type="entry name" value="Family A G protein-coupled receptor-like"/>
    <property type="match status" value="1"/>
</dbReference>
<dbReference type="SMART" id="SM01381">
    <property type="entry name" value="7TM_GPCR_Srsx"/>
    <property type="match status" value="1"/>
</dbReference>
<keyword evidence="6" id="KW-0675">Receptor</keyword>
<feature type="transmembrane region" description="Helical" evidence="8">
    <location>
        <begin position="68"/>
        <end position="92"/>
    </location>
</feature>
<dbReference type="GO" id="GO:0016020">
    <property type="term" value="C:membrane"/>
    <property type="evidence" value="ECO:0007669"/>
    <property type="project" value="UniProtKB-SubCell"/>
</dbReference>
<keyword evidence="3 8" id="KW-1133">Transmembrane helix</keyword>
<feature type="transmembrane region" description="Helical" evidence="8">
    <location>
        <begin position="112"/>
        <end position="130"/>
    </location>
</feature>
<dbReference type="InterPro" id="IPR017452">
    <property type="entry name" value="GPCR_Rhodpsn_7TM"/>
</dbReference>
<dbReference type="PROSITE" id="PS50262">
    <property type="entry name" value="G_PROTEIN_RECEP_F1_2"/>
    <property type="match status" value="1"/>
</dbReference>
<dbReference type="Proteomes" id="UP001159428">
    <property type="component" value="Unassembled WGS sequence"/>
</dbReference>
<evidence type="ECO:0000256" key="1">
    <source>
        <dbReference type="ARBA" id="ARBA00004141"/>
    </source>
</evidence>
<dbReference type="CDD" id="cd00637">
    <property type="entry name" value="7tm_classA_rhodopsin-like"/>
    <property type="match status" value="1"/>
</dbReference>
<feature type="transmembrane region" description="Helical" evidence="8">
    <location>
        <begin position="288"/>
        <end position="309"/>
    </location>
</feature>
<feature type="domain" description="G-protein coupled receptors family 1 profile" evidence="9">
    <location>
        <begin position="47"/>
        <end position="306"/>
    </location>
</feature>
<feature type="transmembrane region" description="Helical" evidence="8">
    <location>
        <begin position="254"/>
        <end position="276"/>
    </location>
</feature>
<keyword evidence="5 8" id="KW-0472">Membrane</keyword>
<dbReference type="EMBL" id="CALNXJ010000016">
    <property type="protein sequence ID" value="CAH3118296.1"/>
    <property type="molecule type" value="Genomic_DNA"/>
</dbReference>
<gene>
    <name evidence="10" type="ORF">PMEA_00007273</name>
</gene>
<feature type="transmembrane region" description="Helical" evidence="8">
    <location>
        <begin position="150"/>
        <end position="173"/>
    </location>
</feature>
<dbReference type="Gene3D" id="1.20.1070.10">
    <property type="entry name" value="Rhodopsin 7-helix transmembrane proteins"/>
    <property type="match status" value="1"/>
</dbReference>
<keyword evidence="7" id="KW-0807">Transducer</keyword>
<keyword evidence="2 8" id="KW-0812">Transmembrane</keyword>